<feature type="transmembrane region" description="Helical" evidence="7">
    <location>
        <begin position="93"/>
        <end position="116"/>
    </location>
</feature>
<feature type="transmembrane region" description="Helical" evidence="7">
    <location>
        <begin position="319"/>
        <end position="341"/>
    </location>
</feature>
<evidence type="ECO:0000313" key="8">
    <source>
        <dbReference type="EMBL" id="SPF30559.1"/>
    </source>
</evidence>
<evidence type="ECO:0000313" key="9">
    <source>
        <dbReference type="Proteomes" id="UP000244932"/>
    </source>
</evidence>
<dbReference type="GO" id="GO:0042910">
    <property type="term" value="F:xenobiotic transmembrane transporter activity"/>
    <property type="evidence" value="ECO:0007669"/>
    <property type="project" value="InterPro"/>
</dbReference>
<dbReference type="GO" id="GO:0015297">
    <property type="term" value="F:antiporter activity"/>
    <property type="evidence" value="ECO:0007669"/>
    <property type="project" value="InterPro"/>
</dbReference>
<comment type="subcellular location">
    <subcellularLocation>
        <location evidence="1">Cell inner membrane</location>
        <topology evidence="1">Multi-pass membrane protein</topology>
    </subcellularLocation>
</comment>
<evidence type="ECO:0000256" key="3">
    <source>
        <dbReference type="ARBA" id="ARBA00022475"/>
    </source>
</evidence>
<feature type="transmembrane region" description="Helical" evidence="7">
    <location>
        <begin position="423"/>
        <end position="442"/>
    </location>
</feature>
<dbReference type="InterPro" id="IPR048279">
    <property type="entry name" value="MdtK-like"/>
</dbReference>
<sequence length="459" mass="48321">MSGQERDLTEGAVLGHVRAVALPAALSLLFVTLYNVTDTFYAGMISTTAQAGLGLGAQVFFLVIAIGIGFRIGMSAFVGDAIGGGDGDGAARAAVQGILAAAVLTLVTMVGGFWGLPALIRAIGGEQDYVNEAVTFAQLMLLAAPGFVLSNAFAGILTAQGNNVTQERAQGGAMLANIGLNPLFIWGAPGLWPGFGLNGIALATIAAQSGMLLFVAWRAMRSDVMQGTSWRDFVPDMARMFELLKQVGPAAGTVSVSVLAGVICQFFLRDFGEQVVAAYGVGLRLQQLLLLPVIGLTTALLPLTAQNRGADQPNRIRQAIQQVAAIAFGFVGLSIILIWLAAEPIARLFNDEDAVVSNVVAYLRVLSGALPFFAVVFIAQNVLQGFKRPLVPLFIGLWRQGLALLLLIWLFTGPLDMGPTGVWLALLVAAGSGAILSLIFLIRTVRRSDITLWTRKGVA</sequence>
<keyword evidence="6 7" id="KW-0472">Membrane</keyword>
<gene>
    <name evidence="8" type="primary">mepA_4</name>
    <name evidence="8" type="ORF">POI8812_02898</name>
</gene>
<evidence type="ECO:0000256" key="4">
    <source>
        <dbReference type="ARBA" id="ARBA00022692"/>
    </source>
</evidence>
<dbReference type="EMBL" id="OMKW01000004">
    <property type="protein sequence ID" value="SPF30559.1"/>
    <property type="molecule type" value="Genomic_DNA"/>
</dbReference>
<feature type="transmembrane region" description="Helical" evidence="7">
    <location>
        <begin position="361"/>
        <end position="383"/>
    </location>
</feature>
<feature type="transmembrane region" description="Helical" evidence="7">
    <location>
        <begin position="288"/>
        <end position="307"/>
    </location>
</feature>
<evidence type="ECO:0000256" key="5">
    <source>
        <dbReference type="ARBA" id="ARBA00022989"/>
    </source>
</evidence>
<reference evidence="8 9" key="1">
    <citation type="submission" date="2018-03" db="EMBL/GenBank/DDBJ databases">
        <authorList>
            <person name="Keele B.F."/>
        </authorList>
    </citation>
    <scope>NUCLEOTIDE SEQUENCE [LARGE SCALE GENOMIC DNA]</scope>
    <source>
        <strain evidence="8 9">CeCT 8812</strain>
    </source>
</reference>
<dbReference type="PANTHER" id="PTHR43549">
    <property type="entry name" value="MULTIDRUG RESISTANCE PROTEIN YPNP-RELATED"/>
    <property type="match status" value="1"/>
</dbReference>
<dbReference type="InterPro" id="IPR002528">
    <property type="entry name" value="MATE_fam"/>
</dbReference>
<dbReference type="PIRSF" id="PIRSF006603">
    <property type="entry name" value="DinF"/>
    <property type="match status" value="1"/>
</dbReference>
<proteinExistence type="predicted"/>
<dbReference type="GO" id="GO:0005886">
    <property type="term" value="C:plasma membrane"/>
    <property type="evidence" value="ECO:0007669"/>
    <property type="project" value="UniProtKB-SubCell"/>
</dbReference>
<feature type="transmembrane region" description="Helical" evidence="7">
    <location>
        <begin position="171"/>
        <end position="189"/>
    </location>
</feature>
<dbReference type="PANTHER" id="PTHR43549:SF3">
    <property type="entry name" value="MULTIDRUG RESISTANCE PROTEIN YPNP-RELATED"/>
    <property type="match status" value="1"/>
</dbReference>
<keyword evidence="2" id="KW-0813">Transport</keyword>
<accession>A0A2R8AEC3</accession>
<dbReference type="OrthoDB" id="9806302at2"/>
<dbReference type="InterPro" id="IPR052031">
    <property type="entry name" value="Membrane_Transporter-Flippase"/>
</dbReference>
<dbReference type="RefSeq" id="WP_108783287.1">
    <property type="nucleotide sequence ID" value="NZ_OMKW01000004.1"/>
</dbReference>
<feature type="transmembrane region" description="Helical" evidence="7">
    <location>
        <begin position="12"/>
        <end position="33"/>
    </location>
</feature>
<organism evidence="8 9">
    <name type="scientific">Pontivivens insulae</name>
    <dbReference type="NCBI Taxonomy" id="1639689"/>
    <lineage>
        <taxon>Bacteria</taxon>
        <taxon>Pseudomonadati</taxon>
        <taxon>Pseudomonadota</taxon>
        <taxon>Alphaproteobacteria</taxon>
        <taxon>Rhodobacterales</taxon>
        <taxon>Paracoccaceae</taxon>
        <taxon>Pontivivens</taxon>
    </lineage>
</organism>
<evidence type="ECO:0000256" key="6">
    <source>
        <dbReference type="ARBA" id="ARBA00023136"/>
    </source>
</evidence>
<feature type="transmembrane region" description="Helical" evidence="7">
    <location>
        <begin position="136"/>
        <end position="159"/>
    </location>
</feature>
<feature type="transmembrane region" description="Helical" evidence="7">
    <location>
        <begin position="390"/>
        <end position="411"/>
    </location>
</feature>
<dbReference type="Proteomes" id="UP000244932">
    <property type="component" value="Unassembled WGS sequence"/>
</dbReference>
<dbReference type="AlphaFoldDB" id="A0A2R8AEC3"/>
<keyword evidence="5 7" id="KW-1133">Transmembrane helix</keyword>
<feature type="transmembrane region" description="Helical" evidence="7">
    <location>
        <begin position="247"/>
        <end position="268"/>
    </location>
</feature>
<keyword evidence="9" id="KW-1185">Reference proteome</keyword>
<evidence type="ECO:0000256" key="1">
    <source>
        <dbReference type="ARBA" id="ARBA00004429"/>
    </source>
</evidence>
<dbReference type="NCBIfam" id="TIGR00797">
    <property type="entry name" value="matE"/>
    <property type="match status" value="1"/>
</dbReference>
<evidence type="ECO:0000256" key="2">
    <source>
        <dbReference type="ARBA" id="ARBA00022448"/>
    </source>
</evidence>
<evidence type="ECO:0000256" key="7">
    <source>
        <dbReference type="SAM" id="Phobius"/>
    </source>
</evidence>
<keyword evidence="4 7" id="KW-0812">Transmembrane</keyword>
<feature type="transmembrane region" description="Helical" evidence="7">
    <location>
        <begin position="53"/>
        <end position="72"/>
    </location>
</feature>
<feature type="transmembrane region" description="Helical" evidence="7">
    <location>
        <begin position="195"/>
        <end position="217"/>
    </location>
</feature>
<dbReference type="Pfam" id="PF01554">
    <property type="entry name" value="MatE"/>
    <property type="match status" value="2"/>
</dbReference>
<keyword evidence="3" id="KW-1003">Cell membrane</keyword>
<name>A0A2R8AEC3_9RHOB</name>
<protein>
    <submittedName>
        <fullName evidence="8">Multidrug export protein MepA</fullName>
    </submittedName>
</protein>